<dbReference type="VEuPathDB" id="VectorBase:ACUA009647"/>
<protein>
    <submittedName>
        <fullName evidence="1">Uncharacterized protein</fullName>
    </submittedName>
</protein>
<sequence length="309" mass="32856">MLYNLQTQKNAHATGTAPPSNQTLCNSCWSLVSAAQCQNTSKPEPCTPELLDTTASKMRSIHAPTPEQSLAGEHPLQQYRCFTLSAATGNGTSRKVFYAKGCTAVVSDLCAGWAKEKGAICTNCTGNNCNAAPPVEISANVSAKLNNKNCSSSQQGIRGAGTCRNCVSSKSFDECEKMGEIAECNATIVNANHAAFEKDNPTLQQGNGTEFKCYRLEVARLHPNNTDTGLRGYARGCTFHNTTFCSGWISNLNVTSCSTCTTDNCEQYPPTQGPPTTTTKKPNGAGKVTYSFGLTSLGCFSILLALAAR</sequence>
<name>A0A182M522_9DIPT</name>
<evidence type="ECO:0000313" key="1">
    <source>
        <dbReference type="EnsemblMetazoa" id="ACUA009647-PA"/>
    </source>
</evidence>
<reference evidence="1" key="2">
    <citation type="submission" date="2020-05" db="UniProtKB">
        <authorList>
            <consortium name="EnsemblMetazoa"/>
        </authorList>
    </citation>
    <scope>IDENTIFICATION</scope>
    <source>
        <strain evidence="1">A-37</strain>
    </source>
</reference>
<reference evidence="2" key="1">
    <citation type="submission" date="2013-09" db="EMBL/GenBank/DDBJ databases">
        <title>The Genome Sequence of Anopheles culicifacies species A.</title>
        <authorList>
            <consortium name="The Broad Institute Genomics Platform"/>
            <person name="Neafsey D.E."/>
            <person name="Besansky N."/>
            <person name="Howell P."/>
            <person name="Walton C."/>
            <person name="Young S.K."/>
            <person name="Zeng Q."/>
            <person name="Gargeya S."/>
            <person name="Fitzgerald M."/>
            <person name="Haas B."/>
            <person name="Abouelleil A."/>
            <person name="Allen A.W."/>
            <person name="Alvarado L."/>
            <person name="Arachchi H.M."/>
            <person name="Berlin A.M."/>
            <person name="Chapman S.B."/>
            <person name="Gainer-Dewar J."/>
            <person name="Goldberg J."/>
            <person name="Griggs A."/>
            <person name="Gujja S."/>
            <person name="Hansen M."/>
            <person name="Howarth C."/>
            <person name="Imamovic A."/>
            <person name="Ireland A."/>
            <person name="Larimer J."/>
            <person name="McCowan C."/>
            <person name="Murphy C."/>
            <person name="Pearson M."/>
            <person name="Poon T.W."/>
            <person name="Priest M."/>
            <person name="Roberts A."/>
            <person name="Saif S."/>
            <person name="Shea T."/>
            <person name="Sisk P."/>
            <person name="Sykes S."/>
            <person name="Wortman J."/>
            <person name="Nusbaum C."/>
            <person name="Birren B."/>
        </authorList>
    </citation>
    <scope>NUCLEOTIDE SEQUENCE [LARGE SCALE GENOMIC DNA]</scope>
    <source>
        <strain evidence="2">A-37</strain>
    </source>
</reference>
<dbReference type="STRING" id="139723.A0A182M522"/>
<dbReference type="AlphaFoldDB" id="A0A182M522"/>
<evidence type="ECO:0000313" key="2">
    <source>
        <dbReference type="Proteomes" id="UP000075883"/>
    </source>
</evidence>
<keyword evidence="2" id="KW-1185">Reference proteome</keyword>
<dbReference type="EnsemblMetazoa" id="ACUA009647-RA">
    <property type="protein sequence ID" value="ACUA009647-PA"/>
    <property type="gene ID" value="ACUA009647"/>
</dbReference>
<dbReference type="Proteomes" id="UP000075883">
    <property type="component" value="Unassembled WGS sequence"/>
</dbReference>
<organism evidence="1 2">
    <name type="scientific">Anopheles culicifacies</name>
    <dbReference type="NCBI Taxonomy" id="139723"/>
    <lineage>
        <taxon>Eukaryota</taxon>
        <taxon>Metazoa</taxon>
        <taxon>Ecdysozoa</taxon>
        <taxon>Arthropoda</taxon>
        <taxon>Hexapoda</taxon>
        <taxon>Insecta</taxon>
        <taxon>Pterygota</taxon>
        <taxon>Neoptera</taxon>
        <taxon>Endopterygota</taxon>
        <taxon>Diptera</taxon>
        <taxon>Nematocera</taxon>
        <taxon>Culicoidea</taxon>
        <taxon>Culicidae</taxon>
        <taxon>Anophelinae</taxon>
        <taxon>Anopheles</taxon>
        <taxon>culicifacies species complex</taxon>
    </lineage>
</organism>
<dbReference type="EMBL" id="AXCM01014198">
    <property type="status" value="NOT_ANNOTATED_CDS"/>
    <property type="molecule type" value="Genomic_DNA"/>
</dbReference>
<accession>A0A182M522</accession>
<proteinExistence type="predicted"/>